<evidence type="ECO:0000313" key="1">
    <source>
        <dbReference type="EMBL" id="AJD54392.1"/>
    </source>
</evidence>
<gene>
    <name evidence="1" type="ORF">TH3_21598</name>
</gene>
<keyword evidence="1" id="KW-0614">Plasmid</keyword>
<sequence length="297" mass="33175">MVRPRVASASIYLNLKVPEGNWTHYPVDKMGKAADSHAKWLLETGKPFIAQVELDYDTSSNPDNDPYIEIFALGMTFANEKPRRTWLTPLEFIFIADKLKMKLLSAYICDDDGKTTIDCNNDYLARLQTLDGTLSWSAGIVMENTYTSLLRAPSPRQADNSLWPKVSPRAAILRGRERMDLMLRAIELRMRFGIKVLGYGSGRVMIETPESNIGFAIEAAYKCGLEVPLSASILAETNGLLPDLQPTDFPEKSAGKYHVNAFRPLLATTGDTPMLKRLDALPLMSVEKARNLINSIF</sequence>
<evidence type="ECO:0000313" key="2">
    <source>
        <dbReference type="Proteomes" id="UP000007127"/>
    </source>
</evidence>
<dbReference type="KEGG" id="txi:TH3_21598"/>
<accession>A0AB72UJB3</accession>
<proteinExistence type="predicted"/>
<protein>
    <submittedName>
        <fullName evidence="1">Uncharacterized protein</fullName>
    </submittedName>
</protein>
<reference evidence="1 2" key="1">
    <citation type="journal article" date="2012" name="J. Bacteriol.">
        <title>Genome sequence of Thalassospira xiamenensis type strain M-5.</title>
        <authorList>
            <person name="Lai Q."/>
            <person name="Shao Z."/>
        </authorList>
    </citation>
    <scope>NUCLEOTIDE SEQUENCE [LARGE SCALE GENOMIC DNA]</scope>
    <source>
        <strain evidence="1 2">M-5</strain>
    </source>
</reference>
<name>A0AB72UJB3_9PROT</name>
<dbReference type="EMBL" id="CP004389">
    <property type="protein sequence ID" value="AJD54392.1"/>
    <property type="molecule type" value="Genomic_DNA"/>
</dbReference>
<dbReference type="Proteomes" id="UP000007127">
    <property type="component" value="Plasmid"/>
</dbReference>
<organism evidence="1 2">
    <name type="scientific">Thalassospira xiamenensis M-5 = DSM 17429</name>
    <dbReference type="NCBI Taxonomy" id="1123366"/>
    <lineage>
        <taxon>Bacteria</taxon>
        <taxon>Pseudomonadati</taxon>
        <taxon>Pseudomonadota</taxon>
        <taxon>Alphaproteobacteria</taxon>
        <taxon>Rhodospirillales</taxon>
        <taxon>Thalassospiraceae</taxon>
        <taxon>Thalassospira</taxon>
    </lineage>
</organism>
<dbReference type="AlphaFoldDB" id="A0AB72UJB3"/>
<geneLocation type="plasmid" evidence="2"/>